<dbReference type="EMBL" id="JAKIJS010000001">
    <property type="protein sequence ID" value="MCF6138152.1"/>
    <property type="molecule type" value="Genomic_DNA"/>
</dbReference>
<name>A0ABS9GZH5_9BACL</name>
<dbReference type="InterPro" id="IPR004923">
    <property type="entry name" value="FTR1/Fip1/EfeU"/>
</dbReference>
<evidence type="ECO:0000256" key="4">
    <source>
        <dbReference type="ARBA" id="ARBA00022989"/>
    </source>
</evidence>
<organism evidence="8 9">
    <name type="scientific">Pseudalkalibacillus berkeleyi</name>
    <dbReference type="NCBI Taxonomy" id="1069813"/>
    <lineage>
        <taxon>Bacteria</taxon>
        <taxon>Bacillati</taxon>
        <taxon>Bacillota</taxon>
        <taxon>Bacilli</taxon>
        <taxon>Bacillales</taxon>
        <taxon>Fictibacillaceae</taxon>
        <taxon>Pseudalkalibacillus</taxon>
    </lineage>
</organism>
<evidence type="ECO:0000313" key="8">
    <source>
        <dbReference type="EMBL" id="MCF6138152.1"/>
    </source>
</evidence>
<protein>
    <submittedName>
        <fullName evidence="8">FTR1 family protein</fullName>
    </submittedName>
</protein>
<accession>A0ABS9GZH5</accession>
<feature type="transmembrane region" description="Helical" evidence="7">
    <location>
        <begin position="152"/>
        <end position="172"/>
    </location>
</feature>
<evidence type="ECO:0000256" key="7">
    <source>
        <dbReference type="SAM" id="Phobius"/>
    </source>
</evidence>
<gene>
    <name evidence="8" type="ORF">L2716_10495</name>
</gene>
<feature type="transmembrane region" description="Helical" evidence="7">
    <location>
        <begin position="113"/>
        <end position="132"/>
    </location>
</feature>
<feature type="transmembrane region" description="Helical" evidence="7">
    <location>
        <begin position="6"/>
        <end position="30"/>
    </location>
</feature>
<dbReference type="Pfam" id="PF03239">
    <property type="entry name" value="FTR1"/>
    <property type="match status" value="1"/>
</dbReference>
<evidence type="ECO:0000256" key="2">
    <source>
        <dbReference type="ARBA" id="ARBA00008333"/>
    </source>
</evidence>
<evidence type="ECO:0000313" key="9">
    <source>
        <dbReference type="Proteomes" id="UP001649381"/>
    </source>
</evidence>
<evidence type="ECO:0000256" key="1">
    <source>
        <dbReference type="ARBA" id="ARBA00004141"/>
    </source>
</evidence>
<comment type="caution">
    <text evidence="8">The sequence shown here is derived from an EMBL/GenBank/DDBJ whole genome shotgun (WGS) entry which is preliminary data.</text>
</comment>
<feature type="transmembrane region" description="Helical" evidence="7">
    <location>
        <begin position="184"/>
        <end position="204"/>
    </location>
</feature>
<comment type="similarity">
    <text evidence="2">Belongs to the oxidase-dependent Fe transporter (OFeT) (TC 9.A.10.1) family.</text>
</comment>
<evidence type="ECO:0000256" key="3">
    <source>
        <dbReference type="ARBA" id="ARBA00022692"/>
    </source>
</evidence>
<dbReference type="PANTHER" id="PTHR31632:SF2">
    <property type="entry name" value="PLASMA MEMBRANE IRON PERMEASE"/>
    <property type="match status" value="1"/>
</dbReference>
<comment type="subcellular location">
    <subcellularLocation>
        <location evidence="1">Membrane</location>
        <topology evidence="1">Multi-pass membrane protein</topology>
    </subcellularLocation>
</comment>
<feature type="transmembrane region" description="Helical" evidence="7">
    <location>
        <begin position="74"/>
        <end position="93"/>
    </location>
</feature>
<feature type="transmembrane region" description="Helical" evidence="7">
    <location>
        <begin position="266"/>
        <end position="284"/>
    </location>
</feature>
<feature type="region of interest" description="Disordered" evidence="6">
    <location>
        <begin position="293"/>
        <end position="318"/>
    </location>
</feature>
<keyword evidence="9" id="KW-1185">Reference proteome</keyword>
<proteinExistence type="inferred from homology"/>
<sequence length="318" mass="34925">MSSLEIQALLITFREVLEALLIVGIITTYLKRIKRPEFTKYVWLGVGLAVLASFGAALLFQVVFTGFAAMGSEMYLKISIMLISSVLLTQMVFWMAKHSRNMKGEMESKLDGFLTTGNVVGMVIHSFLVVLREGIETVFFFAAITGGNIEKAITGWGAISGVLIAVTISYFFFKGTMRVPLKTFFKVTGAFIVIVAAGLLVQGISMMQDLKIIGSVMPHAYNLTAFLPEHPIDYAHYIRDNGVAPLMSGEIGIFFKALFGYSSMPSIEEVVAYIGYFVVIYLLVKHNGKEKVQKPTSQKTSTANAYQKNSAGVSTINT</sequence>
<keyword evidence="5 7" id="KW-0472">Membrane</keyword>
<dbReference type="Proteomes" id="UP001649381">
    <property type="component" value="Unassembled WGS sequence"/>
</dbReference>
<keyword evidence="3 7" id="KW-0812">Transmembrane</keyword>
<dbReference type="PANTHER" id="PTHR31632">
    <property type="entry name" value="IRON TRANSPORTER FTH1"/>
    <property type="match status" value="1"/>
</dbReference>
<reference evidence="8 9" key="1">
    <citation type="submission" date="2022-01" db="EMBL/GenBank/DDBJ databases">
        <title>Alkalihalobacillus sp. EGI L200015, a novel bacterium isolated from a salt lake sediment.</title>
        <authorList>
            <person name="Gao L."/>
            <person name="Fang B.-Z."/>
            <person name="Li W.-J."/>
        </authorList>
    </citation>
    <scope>NUCLEOTIDE SEQUENCE [LARGE SCALE GENOMIC DNA]</scope>
    <source>
        <strain evidence="8 9">KCTC 12718</strain>
    </source>
</reference>
<evidence type="ECO:0000256" key="6">
    <source>
        <dbReference type="SAM" id="MobiDB-lite"/>
    </source>
</evidence>
<feature type="transmembrane region" description="Helical" evidence="7">
    <location>
        <begin position="42"/>
        <end position="68"/>
    </location>
</feature>
<dbReference type="RefSeq" id="WP_236334346.1">
    <property type="nucleotide sequence ID" value="NZ_JAKIJS010000001.1"/>
</dbReference>
<evidence type="ECO:0000256" key="5">
    <source>
        <dbReference type="ARBA" id="ARBA00023136"/>
    </source>
</evidence>
<feature type="compositionally biased region" description="Polar residues" evidence="6">
    <location>
        <begin position="294"/>
        <end position="318"/>
    </location>
</feature>
<keyword evidence="4 7" id="KW-1133">Transmembrane helix</keyword>